<evidence type="ECO:0000313" key="1">
    <source>
        <dbReference type="EMBL" id="TFK96922.1"/>
    </source>
</evidence>
<evidence type="ECO:0000313" key="2">
    <source>
        <dbReference type="Proteomes" id="UP000305067"/>
    </source>
</evidence>
<name>A0A5C3Q4M3_9AGAR</name>
<proteinExistence type="predicted"/>
<protein>
    <submittedName>
        <fullName evidence="1">Uncharacterized protein</fullName>
    </submittedName>
</protein>
<dbReference type="AlphaFoldDB" id="A0A5C3Q4M3"/>
<reference evidence="1 2" key="1">
    <citation type="journal article" date="2019" name="Nat. Ecol. Evol.">
        <title>Megaphylogeny resolves global patterns of mushroom evolution.</title>
        <authorList>
            <person name="Varga T."/>
            <person name="Krizsan K."/>
            <person name="Foldi C."/>
            <person name="Dima B."/>
            <person name="Sanchez-Garcia M."/>
            <person name="Sanchez-Ramirez S."/>
            <person name="Szollosi G.J."/>
            <person name="Szarkandi J.G."/>
            <person name="Papp V."/>
            <person name="Albert L."/>
            <person name="Andreopoulos W."/>
            <person name="Angelini C."/>
            <person name="Antonin V."/>
            <person name="Barry K.W."/>
            <person name="Bougher N.L."/>
            <person name="Buchanan P."/>
            <person name="Buyck B."/>
            <person name="Bense V."/>
            <person name="Catcheside P."/>
            <person name="Chovatia M."/>
            <person name="Cooper J."/>
            <person name="Damon W."/>
            <person name="Desjardin D."/>
            <person name="Finy P."/>
            <person name="Geml J."/>
            <person name="Haridas S."/>
            <person name="Hughes K."/>
            <person name="Justo A."/>
            <person name="Karasinski D."/>
            <person name="Kautmanova I."/>
            <person name="Kiss B."/>
            <person name="Kocsube S."/>
            <person name="Kotiranta H."/>
            <person name="LaButti K.M."/>
            <person name="Lechner B.E."/>
            <person name="Liimatainen K."/>
            <person name="Lipzen A."/>
            <person name="Lukacs Z."/>
            <person name="Mihaltcheva S."/>
            <person name="Morgado L.N."/>
            <person name="Niskanen T."/>
            <person name="Noordeloos M.E."/>
            <person name="Ohm R.A."/>
            <person name="Ortiz-Santana B."/>
            <person name="Ovrebo C."/>
            <person name="Racz N."/>
            <person name="Riley R."/>
            <person name="Savchenko A."/>
            <person name="Shiryaev A."/>
            <person name="Soop K."/>
            <person name="Spirin V."/>
            <person name="Szebenyi C."/>
            <person name="Tomsovsky M."/>
            <person name="Tulloss R.E."/>
            <person name="Uehling J."/>
            <person name="Grigoriev I.V."/>
            <person name="Vagvolgyi C."/>
            <person name="Papp T."/>
            <person name="Martin F.M."/>
            <person name="Miettinen O."/>
            <person name="Hibbett D.S."/>
            <person name="Nagy L.G."/>
        </authorList>
    </citation>
    <scope>NUCLEOTIDE SEQUENCE [LARGE SCALE GENOMIC DNA]</scope>
    <source>
        <strain evidence="1 2">CBS 309.79</strain>
    </source>
</reference>
<dbReference type="EMBL" id="ML178853">
    <property type="protein sequence ID" value="TFK96922.1"/>
    <property type="molecule type" value="Genomic_DNA"/>
</dbReference>
<keyword evidence="2" id="KW-1185">Reference proteome</keyword>
<sequence>MPASHMLIPMHIRSHAHIHPPTHTHDAYILIPLHPHPSSSFSLYHRLHSITDIWDSGHHSTYIQPRLETASVPKVTGTGGENTGPNPLFCLAIAQQAPLSSDCKCQAIPKLHSADSVLGPFEWASKIRRRSLYYTQHAPTTPASCVGGDAPEAVDADNPWYGHRLARDVAAASASPDVVCK</sequence>
<gene>
    <name evidence="1" type="ORF">BDV98DRAFT_297700</name>
</gene>
<organism evidence="1 2">
    <name type="scientific">Pterulicium gracile</name>
    <dbReference type="NCBI Taxonomy" id="1884261"/>
    <lineage>
        <taxon>Eukaryota</taxon>
        <taxon>Fungi</taxon>
        <taxon>Dikarya</taxon>
        <taxon>Basidiomycota</taxon>
        <taxon>Agaricomycotina</taxon>
        <taxon>Agaricomycetes</taxon>
        <taxon>Agaricomycetidae</taxon>
        <taxon>Agaricales</taxon>
        <taxon>Pleurotineae</taxon>
        <taxon>Pterulaceae</taxon>
        <taxon>Pterulicium</taxon>
    </lineage>
</organism>
<dbReference type="Proteomes" id="UP000305067">
    <property type="component" value="Unassembled WGS sequence"/>
</dbReference>
<accession>A0A5C3Q4M3</accession>